<dbReference type="PIRSF" id="PIRSF000398">
    <property type="entry name" value="M_m6A_EcoRV"/>
    <property type="match status" value="1"/>
</dbReference>
<dbReference type="GO" id="GO:0009007">
    <property type="term" value="F:site-specific DNA-methyltransferase (adenine-specific) activity"/>
    <property type="evidence" value="ECO:0007669"/>
    <property type="project" value="UniProtKB-EC"/>
</dbReference>
<keyword evidence="1" id="KW-0489">Methyltransferase</keyword>
<evidence type="ECO:0000256" key="1">
    <source>
        <dbReference type="ARBA" id="ARBA00022603"/>
    </source>
</evidence>
<name>A0A0F9SLI2_9ZZZZ</name>
<dbReference type="EMBL" id="LAZR01000597">
    <property type="protein sequence ID" value="KKN63227.1"/>
    <property type="molecule type" value="Genomic_DNA"/>
</dbReference>
<gene>
    <name evidence="4" type="ORF">LCGC14_0504170</name>
</gene>
<dbReference type="InterPro" id="IPR012263">
    <property type="entry name" value="M_m6A_EcoRV"/>
</dbReference>
<dbReference type="AlphaFoldDB" id="A0A0F9SLI2"/>
<evidence type="ECO:0000313" key="4">
    <source>
        <dbReference type="EMBL" id="KKN63227.1"/>
    </source>
</evidence>
<sequence>MNSPIRWFGGKGILAPEIVKDFPTVESYDTYVEPFSGGWSVGFCLSAAKVEVYNDKDLLLVNFFRVLRNRSEEFIEKAQLIPYAREEFNQAKKIVKLKNYEAERLKTDEEKMNAALLFFTKIRMSMSGDIHGGWSRGITTTPIPNWLSAIARLPEIVIRFKNVQIESLDARACIRQYDSMKTLFYIDPPYVDTTRSSGGYRYDITSKYHADLLTTIKQCKGMVMLSGYHSALYTTELTESNGWYYKDIDTVNQAAGTTRRSGLTGDGALKDKQKRTETVWWNESVQQTKAQGDFFSALVLESNNLPRH</sequence>
<proteinExistence type="predicted"/>
<dbReference type="InterPro" id="IPR012327">
    <property type="entry name" value="MeTrfase_D12"/>
</dbReference>
<comment type="caution">
    <text evidence="4">The sequence shown here is derived from an EMBL/GenBank/DDBJ whole genome shotgun (WGS) entry which is preliminary data.</text>
</comment>
<dbReference type="PANTHER" id="PTHR30481">
    <property type="entry name" value="DNA ADENINE METHYLASE"/>
    <property type="match status" value="1"/>
</dbReference>
<dbReference type="GO" id="GO:0043565">
    <property type="term" value="F:sequence-specific DNA binding"/>
    <property type="evidence" value="ECO:0007669"/>
    <property type="project" value="TreeGrafter"/>
</dbReference>
<keyword evidence="2" id="KW-0808">Transferase</keyword>
<accession>A0A0F9SLI2</accession>
<dbReference type="GO" id="GO:1904047">
    <property type="term" value="F:S-adenosyl-L-methionine binding"/>
    <property type="evidence" value="ECO:0007669"/>
    <property type="project" value="TreeGrafter"/>
</dbReference>
<dbReference type="GO" id="GO:0032259">
    <property type="term" value="P:methylation"/>
    <property type="evidence" value="ECO:0007669"/>
    <property type="project" value="UniProtKB-KW"/>
</dbReference>
<dbReference type="Gene3D" id="3.40.50.150">
    <property type="entry name" value="Vaccinia Virus protein VP39"/>
    <property type="match status" value="2"/>
</dbReference>
<protein>
    <submittedName>
        <fullName evidence="4">Uncharacterized protein</fullName>
    </submittedName>
</protein>
<reference evidence="4" key="1">
    <citation type="journal article" date="2015" name="Nature">
        <title>Complex archaea that bridge the gap between prokaryotes and eukaryotes.</title>
        <authorList>
            <person name="Spang A."/>
            <person name="Saw J.H."/>
            <person name="Jorgensen S.L."/>
            <person name="Zaremba-Niedzwiedzka K."/>
            <person name="Martijn J."/>
            <person name="Lind A.E."/>
            <person name="van Eijk R."/>
            <person name="Schleper C."/>
            <person name="Guy L."/>
            <person name="Ettema T.J."/>
        </authorList>
    </citation>
    <scope>NUCLEOTIDE SEQUENCE</scope>
</reference>
<keyword evidence="3" id="KW-0949">S-adenosyl-L-methionine</keyword>
<dbReference type="PRINTS" id="PR00505">
    <property type="entry name" value="D12N6MTFRASE"/>
</dbReference>
<dbReference type="Pfam" id="PF02086">
    <property type="entry name" value="MethyltransfD12"/>
    <property type="match status" value="1"/>
</dbReference>
<dbReference type="GO" id="GO:0006298">
    <property type="term" value="P:mismatch repair"/>
    <property type="evidence" value="ECO:0007669"/>
    <property type="project" value="TreeGrafter"/>
</dbReference>
<organism evidence="4">
    <name type="scientific">marine sediment metagenome</name>
    <dbReference type="NCBI Taxonomy" id="412755"/>
    <lineage>
        <taxon>unclassified sequences</taxon>
        <taxon>metagenomes</taxon>
        <taxon>ecological metagenomes</taxon>
    </lineage>
</organism>
<dbReference type="InterPro" id="IPR029063">
    <property type="entry name" value="SAM-dependent_MTases_sf"/>
</dbReference>
<dbReference type="SUPFAM" id="SSF53335">
    <property type="entry name" value="S-adenosyl-L-methionine-dependent methyltransferases"/>
    <property type="match status" value="1"/>
</dbReference>
<evidence type="ECO:0000256" key="2">
    <source>
        <dbReference type="ARBA" id="ARBA00022679"/>
    </source>
</evidence>
<dbReference type="GO" id="GO:0009307">
    <property type="term" value="P:DNA restriction-modification system"/>
    <property type="evidence" value="ECO:0007669"/>
    <property type="project" value="InterPro"/>
</dbReference>
<evidence type="ECO:0000256" key="3">
    <source>
        <dbReference type="ARBA" id="ARBA00022691"/>
    </source>
</evidence>
<dbReference type="PANTHER" id="PTHR30481:SF4">
    <property type="entry name" value="SITE-SPECIFIC DNA-METHYLTRANSFERASE (ADENINE-SPECIFIC)"/>
    <property type="match status" value="1"/>
</dbReference>